<dbReference type="SUPFAM" id="SSF53756">
    <property type="entry name" value="UDP-Glycosyltransferase/glycogen phosphorylase"/>
    <property type="match status" value="2"/>
</dbReference>
<dbReference type="Proteomes" id="UP000298180">
    <property type="component" value="Unassembled WGS sequence"/>
</dbReference>
<dbReference type="GO" id="GO:0016757">
    <property type="term" value="F:glycosyltransferase activity"/>
    <property type="evidence" value="ECO:0007669"/>
    <property type="project" value="InterPro"/>
</dbReference>
<organism evidence="4 5">
    <name type="scientific">Ramlibacter henchirensis</name>
    <dbReference type="NCBI Taxonomy" id="204072"/>
    <lineage>
        <taxon>Bacteria</taxon>
        <taxon>Pseudomonadati</taxon>
        <taxon>Pseudomonadota</taxon>
        <taxon>Betaproteobacteria</taxon>
        <taxon>Burkholderiales</taxon>
        <taxon>Comamonadaceae</taxon>
        <taxon>Ramlibacter</taxon>
    </lineage>
</organism>
<feature type="domain" description="Glycosyl transferase family 1" evidence="2">
    <location>
        <begin position="218"/>
        <end position="375"/>
    </location>
</feature>
<evidence type="ECO:0000259" key="2">
    <source>
        <dbReference type="Pfam" id="PF00534"/>
    </source>
</evidence>
<comment type="caution">
    <text evidence="4">The sequence shown here is derived from an EMBL/GenBank/DDBJ whole genome shotgun (WGS) entry which is preliminary data.</text>
</comment>
<dbReference type="Pfam" id="PF00534">
    <property type="entry name" value="Glycos_transf_1"/>
    <property type="match status" value="2"/>
</dbReference>
<sequence>MRVVVDLQGAQSESRYRGIGRYSLGLLTAIAEIARGHEVILVLNARLPHASRQLVRHFERRIPRERIRFLSLPAPTRANSSANEWRRKAAEILRDAFIEDLQPDVVLVTSLFEGYLDDAVVSKGLSDRTAIILYDLIPHLSPAHYLTAPGQRAHYQEKLDTLRDAGLLLAISDHSRSEAIRSLGLPSAKVKTIYAGVDARFVAPRNRTPQTAARLGITGRFILYAPGGFDARKNFERLIRAYSLLPKPLREDYQLVIVSKIADAPAQELQRLAWRLGLLSSNLVLTGYVDDDALIDLYSTTDLFVFPSLHEGFGLPALEAMACGAPVIGSNTSSVPEVIGRDDAVFDPANPESIAAVMSRVLTDEALRQSLREHGLRQAQRFSWDSAARLCLAGLEELAQRTGQATNPAPAPEADLVQRIAAIPSSVKPTPADLVQVANCIAFNARPAAEPKLFLDVSVIVHEDARSGIQRVVRSLLLELLANPPFGFAVQPIYFDGARYVAANRFRARVRPEDGIAQDDEPVDFHQEDVYLALDLNAHLTENLRPVHEHLADRGVRLYFVVYDILLAEHPEWWPSGTGDVFKRWLADISQTAAGLACISEAVAEEVRAWIPRHVDGTMLPPIVRSFHLGSDLANSAPSRGLPHDAESVIRRLGSGTTFLMVGTLEPRKGHAQTLAAFESLWNQGAPFNLVIVGKQGWLVDELAARLLAHPELGKRLFWLRGISDEYLELIYRNSDCLIAASEGEGFGLPLIEAADHNIPILARDLPVFREVAGEHATYFSGKDPDVLADAIRKWLVALESGSAPGSSGLPRLTWRESALQLLGAIGMQARAE</sequence>
<dbReference type="Gene3D" id="3.40.50.2000">
    <property type="entry name" value="Glycogen Phosphorylase B"/>
    <property type="match status" value="3"/>
</dbReference>
<dbReference type="OrthoDB" id="433681at2"/>
<feature type="domain" description="Glycosyl transferase family 1" evidence="2">
    <location>
        <begin position="657"/>
        <end position="796"/>
    </location>
</feature>
<gene>
    <name evidence="4" type="ORF">EZ313_00320</name>
</gene>
<dbReference type="EMBL" id="SMLM01000001">
    <property type="protein sequence ID" value="TFZ05163.1"/>
    <property type="molecule type" value="Genomic_DNA"/>
</dbReference>
<proteinExistence type="predicted"/>
<dbReference type="Pfam" id="PF13439">
    <property type="entry name" value="Glyco_transf_4"/>
    <property type="match status" value="1"/>
</dbReference>
<dbReference type="CDD" id="cd03809">
    <property type="entry name" value="GT4_MtfB-like"/>
    <property type="match status" value="2"/>
</dbReference>
<dbReference type="InterPro" id="IPR001296">
    <property type="entry name" value="Glyco_trans_1"/>
</dbReference>
<dbReference type="InterPro" id="IPR028098">
    <property type="entry name" value="Glyco_trans_4-like_N"/>
</dbReference>
<evidence type="ECO:0000259" key="3">
    <source>
        <dbReference type="Pfam" id="PF13439"/>
    </source>
</evidence>
<keyword evidence="5" id="KW-1185">Reference proteome</keyword>
<dbReference type="PANTHER" id="PTHR46401:SF2">
    <property type="entry name" value="GLYCOSYLTRANSFERASE WBBK-RELATED"/>
    <property type="match status" value="1"/>
</dbReference>
<accession>A0A4Z0C0V2</accession>
<evidence type="ECO:0000313" key="5">
    <source>
        <dbReference type="Proteomes" id="UP000298180"/>
    </source>
</evidence>
<keyword evidence="1 4" id="KW-0808">Transferase</keyword>
<evidence type="ECO:0000313" key="4">
    <source>
        <dbReference type="EMBL" id="TFZ05163.1"/>
    </source>
</evidence>
<protein>
    <submittedName>
        <fullName evidence="4">Glycosyltransferase family 1 protein</fullName>
    </submittedName>
</protein>
<reference evidence="4 5" key="1">
    <citation type="submission" date="2019-03" db="EMBL/GenBank/DDBJ databases">
        <title>Ramlibacter henchirensis DSM 14656, whole genome shotgun sequence.</title>
        <authorList>
            <person name="Zhang X."/>
            <person name="Feng G."/>
            <person name="Zhu H."/>
        </authorList>
    </citation>
    <scope>NUCLEOTIDE SEQUENCE [LARGE SCALE GENOMIC DNA]</scope>
    <source>
        <strain evidence="4 5">DSM 14656</strain>
    </source>
</reference>
<evidence type="ECO:0000256" key="1">
    <source>
        <dbReference type="ARBA" id="ARBA00022679"/>
    </source>
</evidence>
<name>A0A4Z0C0V2_9BURK</name>
<feature type="domain" description="Glycosyltransferase subfamily 4-like N-terminal" evidence="3">
    <location>
        <begin position="17"/>
        <end position="199"/>
    </location>
</feature>
<dbReference type="AlphaFoldDB" id="A0A4Z0C0V2"/>
<dbReference type="PANTHER" id="PTHR46401">
    <property type="entry name" value="GLYCOSYLTRANSFERASE WBBK-RELATED"/>
    <property type="match status" value="1"/>
</dbReference>
<dbReference type="RefSeq" id="WP_135261244.1">
    <property type="nucleotide sequence ID" value="NZ_SMLM01000001.1"/>
</dbReference>